<dbReference type="PANTHER" id="PTHR38039:SF1">
    <property type="entry name" value="TOXIN YOEB"/>
    <property type="match status" value="1"/>
</dbReference>
<proteinExistence type="inferred from homology"/>
<gene>
    <name evidence="7" type="ORF">N425_04730</name>
</gene>
<dbReference type="SUPFAM" id="SSF143011">
    <property type="entry name" value="RelE-like"/>
    <property type="match status" value="1"/>
</dbReference>
<dbReference type="EMBL" id="AYUF01000365">
    <property type="protein sequence ID" value="ETK02351.1"/>
    <property type="molecule type" value="Genomic_DNA"/>
</dbReference>
<keyword evidence="3" id="KW-0540">Nuclease</keyword>
<evidence type="ECO:0000256" key="6">
    <source>
        <dbReference type="ARBA" id="ARBA00030388"/>
    </source>
</evidence>
<evidence type="ECO:0000313" key="8">
    <source>
        <dbReference type="Proteomes" id="UP000018837"/>
    </source>
</evidence>
<comment type="similarity">
    <text evidence="1">Belongs to the YoeB family.</text>
</comment>
<dbReference type="GO" id="GO:0016787">
    <property type="term" value="F:hydrolase activity"/>
    <property type="evidence" value="ECO:0007669"/>
    <property type="project" value="UniProtKB-KW"/>
</dbReference>
<name>W2C7B4_9BACT</name>
<sequence>MIYRIDFTDEAKKVLSKYKKSNPISFKKIVRLMPDLEKHPRTGIGHPEPLVAGNSITYSRRISAKDRIVYDIYDETATVIVLSVEGHYGDK</sequence>
<dbReference type="GO" id="GO:0006401">
    <property type="term" value="P:RNA catabolic process"/>
    <property type="evidence" value="ECO:0007669"/>
    <property type="project" value="InterPro"/>
</dbReference>
<dbReference type="PANTHER" id="PTHR38039">
    <property type="entry name" value="TOXIN YOEB"/>
    <property type="match status" value="1"/>
</dbReference>
<dbReference type="GO" id="GO:0045892">
    <property type="term" value="P:negative regulation of DNA-templated transcription"/>
    <property type="evidence" value="ECO:0007669"/>
    <property type="project" value="TreeGrafter"/>
</dbReference>
<dbReference type="InterPro" id="IPR009614">
    <property type="entry name" value="YoeB_toxin"/>
</dbReference>
<organism evidence="7 8">
    <name type="scientific">Tannerella sp. oral taxon BU063 isolate Cell 2</name>
    <dbReference type="NCBI Taxonomy" id="1411148"/>
    <lineage>
        <taxon>Bacteria</taxon>
        <taxon>Pseudomonadati</taxon>
        <taxon>Bacteroidota</taxon>
        <taxon>Bacteroidia</taxon>
        <taxon>Bacteroidales</taxon>
        <taxon>Tannerellaceae</taxon>
        <taxon>Tannerella</taxon>
    </lineage>
</organism>
<evidence type="ECO:0000256" key="5">
    <source>
        <dbReference type="ARBA" id="ARBA00022801"/>
    </source>
</evidence>
<comment type="caution">
    <text evidence="7">The sequence shown here is derived from an EMBL/GenBank/DDBJ whole genome shotgun (WGS) entry which is preliminary data.</text>
</comment>
<accession>W2C7B4</accession>
<keyword evidence="4" id="KW-0255">Endonuclease</keyword>
<evidence type="ECO:0000313" key="7">
    <source>
        <dbReference type="EMBL" id="ETK02351.1"/>
    </source>
</evidence>
<reference evidence="7 8" key="1">
    <citation type="submission" date="2013-11" db="EMBL/GenBank/DDBJ databases">
        <title>Single cell genomics of uncultured Tannerella BU063 (oral taxon 286).</title>
        <authorList>
            <person name="Beall C.J."/>
            <person name="Campbell A.G."/>
            <person name="Griffen A.L."/>
            <person name="Podar M."/>
            <person name="Leys E.J."/>
        </authorList>
    </citation>
    <scope>NUCLEOTIDE SEQUENCE [LARGE SCALE GENOMIC DNA]</scope>
    <source>
        <strain evidence="7">Cell 2</strain>
    </source>
</reference>
<dbReference type="Gene3D" id="3.30.2310.20">
    <property type="entry name" value="RelE-like"/>
    <property type="match status" value="1"/>
</dbReference>
<keyword evidence="5" id="KW-0378">Hydrolase</keyword>
<dbReference type="GO" id="GO:0004519">
    <property type="term" value="F:endonuclease activity"/>
    <property type="evidence" value="ECO:0007669"/>
    <property type="project" value="UniProtKB-KW"/>
</dbReference>
<evidence type="ECO:0000256" key="1">
    <source>
        <dbReference type="ARBA" id="ARBA00008172"/>
    </source>
</evidence>
<protein>
    <recommendedName>
        <fullName evidence="6">Putative mRNA interferase YoeB</fullName>
    </recommendedName>
</protein>
<dbReference type="Proteomes" id="UP000018837">
    <property type="component" value="Unassembled WGS sequence"/>
</dbReference>
<dbReference type="PATRIC" id="fig|1411148.3.peg.663"/>
<dbReference type="AlphaFoldDB" id="W2C7B4"/>
<dbReference type="Pfam" id="PF06769">
    <property type="entry name" value="YoeB_toxin"/>
    <property type="match status" value="1"/>
</dbReference>
<evidence type="ECO:0000256" key="2">
    <source>
        <dbReference type="ARBA" id="ARBA00022649"/>
    </source>
</evidence>
<evidence type="ECO:0000256" key="3">
    <source>
        <dbReference type="ARBA" id="ARBA00022722"/>
    </source>
</evidence>
<evidence type="ECO:0000256" key="4">
    <source>
        <dbReference type="ARBA" id="ARBA00022759"/>
    </source>
</evidence>
<keyword evidence="2" id="KW-1277">Toxin-antitoxin system</keyword>
<dbReference type="InterPro" id="IPR035093">
    <property type="entry name" value="RelE/ParE_toxin_dom_sf"/>
</dbReference>
<dbReference type="NCBIfam" id="TIGR02116">
    <property type="entry name" value="toxin_Txe_YoeB"/>
    <property type="match status" value="1"/>
</dbReference>